<organism evidence="2 3">
    <name type="scientific">Streptomyces armeniacus</name>
    <dbReference type="NCBI Taxonomy" id="83291"/>
    <lineage>
        <taxon>Bacteria</taxon>
        <taxon>Bacillati</taxon>
        <taxon>Actinomycetota</taxon>
        <taxon>Actinomycetes</taxon>
        <taxon>Kitasatosporales</taxon>
        <taxon>Streptomycetaceae</taxon>
        <taxon>Streptomyces</taxon>
    </lineage>
</organism>
<evidence type="ECO:0008006" key="4">
    <source>
        <dbReference type="Google" id="ProtNLM"/>
    </source>
</evidence>
<dbReference type="Proteomes" id="UP000254425">
    <property type="component" value="Chromosome"/>
</dbReference>
<gene>
    <name evidence="2" type="ORF">DVA86_19665</name>
</gene>
<dbReference type="EMBL" id="CP031320">
    <property type="protein sequence ID" value="AXK34535.1"/>
    <property type="molecule type" value="Genomic_DNA"/>
</dbReference>
<feature type="compositionally biased region" description="Basic and acidic residues" evidence="1">
    <location>
        <begin position="136"/>
        <end position="156"/>
    </location>
</feature>
<sequence>MPVRERSHYVTRGGFVAWEQQWAQLVEDASRDSGLKLASAGDEPGWASAPGGMRSDKKAWSTAATNVGSLKKGIDKGLGDLAEGQAGLGEGSVTGGQTQSGAAQRELYTSWKQYLGKVSGRCAVLQDRLEKAGNDHYKNDQATKRAFDGLNDRYEDTPAIGGQDGSRWP</sequence>
<protein>
    <recommendedName>
        <fullName evidence="4">WXG100 family type VII secretion target</fullName>
    </recommendedName>
</protein>
<feature type="region of interest" description="Disordered" evidence="1">
    <location>
        <begin position="36"/>
        <end position="59"/>
    </location>
</feature>
<dbReference type="AlphaFoldDB" id="A0A345XSB9"/>
<keyword evidence="3" id="KW-1185">Reference proteome</keyword>
<feature type="region of interest" description="Disordered" evidence="1">
    <location>
        <begin position="136"/>
        <end position="169"/>
    </location>
</feature>
<evidence type="ECO:0000256" key="1">
    <source>
        <dbReference type="SAM" id="MobiDB-lite"/>
    </source>
</evidence>
<name>A0A345XSB9_9ACTN</name>
<dbReference type="KEGG" id="sarm:DVA86_19665"/>
<feature type="region of interest" description="Disordered" evidence="1">
    <location>
        <begin position="81"/>
        <end position="102"/>
    </location>
</feature>
<evidence type="ECO:0000313" key="3">
    <source>
        <dbReference type="Proteomes" id="UP000254425"/>
    </source>
</evidence>
<proteinExistence type="predicted"/>
<evidence type="ECO:0000313" key="2">
    <source>
        <dbReference type="EMBL" id="AXK34535.1"/>
    </source>
</evidence>
<accession>A0A345XSB9</accession>
<reference evidence="2 3" key="1">
    <citation type="submission" date="2018-07" db="EMBL/GenBank/DDBJ databases">
        <title>Draft genome of the type strain Streptomyces armeniacus ATCC 15676.</title>
        <authorList>
            <person name="Labana P."/>
            <person name="Gosse J.T."/>
            <person name="Boddy C.N."/>
        </authorList>
    </citation>
    <scope>NUCLEOTIDE SEQUENCE [LARGE SCALE GENOMIC DNA]</scope>
    <source>
        <strain evidence="2 3">ATCC 15676</strain>
    </source>
</reference>